<feature type="compositionally biased region" description="Basic and acidic residues" evidence="1">
    <location>
        <begin position="42"/>
        <end position="79"/>
    </location>
</feature>
<feature type="compositionally biased region" description="Basic and acidic residues" evidence="1">
    <location>
        <begin position="13"/>
        <end position="26"/>
    </location>
</feature>
<dbReference type="AlphaFoldDB" id="A0A8T2MXF8"/>
<sequence>MCVGVCEIERVKERESKRGHKQEKPNATRCCTCPAAAGAHEPQSREEERKKERKKEGREEATERERLDAGRKRATQRREAEFREGRRLNLLALSVDGATLTLRFLVVAGLLLRESQTRMILASTDALEKRKLNSYLTRRGKALFSFNELNCSSPLIISISPVELQCST</sequence>
<evidence type="ECO:0000313" key="2">
    <source>
        <dbReference type="EMBL" id="KAG9332634.1"/>
    </source>
</evidence>
<organism evidence="2 3">
    <name type="scientific">Albula glossodonta</name>
    <name type="common">roundjaw bonefish</name>
    <dbReference type="NCBI Taxonomy" id="121402"/>
    <lineage>
        <taxon>Eukaryota</taxon>
        <taxon>Metazoa</taxon>
        <taxon>Chordata</taxon>
        <taxon>Craniata</taxon>
        <taxon>Vertebrata</taxon>
        <taxon>Euteleostomi</taxon>
        <taxon>Actinopterygii</taxon>
        <taxon>Neopterygii</taxon>
        <taxon>Teleostei</taxon>
        <taxon>Albuliformes</taxon>
        <taxon>Albulidae</taxon>
        <taxon>Albula</taxon>
    </lineage>
</organism>
<comment type="caution">
    <text evidence="2">The sequence shown here is derived from an EMBL/GenBank/DDBJ whole genome shotgun (WGS) entry which is preliminary data.</text>
</comment>
<feature type="region of interest" description="Disordered" evidence="1">
    <location>
        <begin position="13"/>
        <end position="79"/>
    </location>
</feature>
<keyword evidence="3" id="KW-1185">Reference proteome</keyword>
<proteinExistence type="predicted"/>
<name>A0A8T2MXF8_9TELE</name>
<dbReference type="Proteomes" id="UP000824540">
    <property type="component" value="Unassembled WGS sequence"/>
</dbReference>
<evidence type="ECO:0000313" key="3">
    <source>
        <dbReference type="Proteomes" id="UP000824540"/>
    </source>
</evidence>
<accession>A0A8T2MXF8</accession>
<reference evidence="2" key="1">
    <citation type="thesis" date="2021" institute="BYU ScholarsArchive" country="Provo, UT, USA">
        <title>Applications of and Algorithms for Genome Assembly and Genomic Analyses with an Emphasis on Marine Teleosts.</title>
        <authorList>
            <person name="Pickett B.D."/>
        </authorList>
    </citation>
    <scope>NUCLEOTIDE SEQUENCE</scope>
    <source>
        <strain evidence="2">HI-2016</strain>
    </source>
</reference>
<evidence type="ECO:0000256" key="1">
    <source>
        <dbReference type="SAM" id="MobiDB-lite"/>
    </source>
</evidence>
<dbReference type="EMBL" id="JAFBMS010000237">
    <property type="protein sequence ID" value="KAG9332634.1"/>
    <property type="molecule type" value="Genomic_DNA"/>
</dbReference>
<gene>
    <name evidence="2" type="ORF">JZ751_014732</name>
</gene>
<protein>
    <submittedName>
        <fullName evidence="2">Uncharacterized protein</fullName>
    </submittedName>
</protein>